<evidence type="ECO:0000313" key="1">
    <source>
        <dbReference type="EMBL" id="PPK79881.1"/>
    </source>
</evidence>
<keyword evidence="2" id="KW-1185">Reference proteome</keyword>
<gene>
    <name evidence="1" type="ORF">BXY41_108106</name>
</gene>
<reference evidence="1 2" key="1">
    <citation type="submission" date="2018-02" db="EMBL/GenBank/DDBJ databases">
        <title>Genomic Encyclopedia of Archaeal and Bacterial Type Strains, Phase II (KMG-II): from individual species to whole genera.</title>
        <authorList>
            <person name="Goeker M."/>
        </authorList>
    </citation>
    <scope>NUCLEOTIDE SEQUENCE [LARGE SCALE GENOMIC DNA]</scope>
    <source>
        <strain evidence="1 2">DSM 3808</strain>
    </source>
</reference>
<dbReference type="AlphaFoldDB" id="A0A2S6HQK2"/>
<dbReference type="EMBL" id="PTJA01000008">
    <property type="protein sequence ID" value="PPK79881.1"/>
    <property type="molecule type" value="Genomic_DNA"/>
</dbReference>
<accession>A0A2S6HQK2</accession>
<organism evidence="1 2">
    <name type="scientific">Lacrimispora xylanisolvens</name>
    <dbReference type="NCBI Taxonomy" id="384636"/>
    <lineage>
        <taxon>Bacteria</taxon>
        <taxon>Bacillati</taxon>
        <taxon>Bacillota</taxon>
        <taxon>Clostridia</taxon>
        <taxon>Lachnospirales</taxon>
        <taxon>Lachnospiraceae</taxon>
        <taxon>Lacrimispora</taxon>
    </lineage>
</organism>
<evidence type="ECO:0000313" key="2">
    <source>
        <dbReference type="Proteomes" id="UP000237749"/>
    </source>
</evidence>
<dbReference type="Proteomes" id="UP000237749">
    <property type="component" value="Unassembled WGS sequence"/>
</dbReference>
<name>A0A2S6HQK2_9FIRM</name>
<proteinExistence type="predicted"/>
<sequence length="101" mass="11264">MIWLHIRVNPAGSATAVQTVAEGTHARIIKGGKYVSKLMITSEEVAKIMEVSKRTGQDVIRQLNEELKSKGFIVKAGRAPRKYFFERTGLEPEEVSHAEVL</sequence>
<protein>
    <submittedName>
        <fullName evidence="1">Uncharacterized protein</fullName>
    </submittedName>
</protein>
<comment type="caution">
    <text evidence="1">The sequence shown here is derived from an EMBL/GenBank/DDBJ whole genome shotgun (WGS) entry which is preliminary data.</text>
</comment>